<feature type="region of interest" description="Disordered" evidence="1">
    <location>
        <begin position="565"/>
        <end position="584"/>
    </location>
</feature>
<dbReference type="PANTHER" id="PTHR34475:SF1">
    <property type="entry name" value="CYTOSKELETON PROTEIN RODZ"/>
    <property type="match status" value="1"/>
</dbReference>
<dbReference type="Gene3D" id="1.10.260.40">
    <property type="entry name" value="lambda repressor-like DNA-binding domains"/>
    <property type="match status" value="1"/>
</dbReference>
<dbReference type="RefSeq" id="WP_166319486.1">
    <property type="nucleotide sequence ID" value="NZ_CP049866.1"/>
</dbReference>
<organism evidence="4 5">
    <name type="scientific">Nocardioides piscis</name>
    <dbReference type="NCBI Taxonomy" id="2714938"/>
    <lineage>
        <taxon>Bacteria</taxon>
        <taxon>Bacillati</taxon>
        <taxon>Actinomycetota</taxon>
        <taxon>Actinomycetes</taxon>
        <taxon>Propionibacteriales</taxon>
        <taxon>Nocardioidaceae</taxon>
        <taxon>Nocardioides</taxon>
    </lineage>
</organism>
<keyword evidence="2" id="KW-0812">Transmembrane</keyword>
<dbReference type="Pfam" id="PF13464">
    <property type="entry name" value="RodZ_C"/>
    <property type="match status" value="1"/>
</dbReference>
<keyword evidence="2" id="KW-0472">Membrane</keyword>
<feature type="region of interest" description="Disordered" evidence="1">
    <location>
        <begin position="201"/>
        <end position="221"/>
    </location>
</feature>
<dbReference type="PANTHER" id="PTHR34475">
    <property type="match status" value="1"/>
</dbReference>
<evidence type="ECO:0000259" key="3">
    <source>
        <dbReference type="Pfam" id="PF13464"/>
    </source>
</evidence>
<feature type="domain" description="Cytoskeleton protein RodZ-like C-terminal" evidence="3">
    <location>
        <begin position="520"/>
        <end position="573"/>
    </location>
</feature>
<evidence type="ECO:0000256" key="2">
    <source>
        <dbReference type="SAM" id="Phobius"/>
    </source>
</evidence>
<dbReference type="Pfam" id="PF13413">
    <property type="entry name" value="HTH_25"/>
    <property type="match status" value="1"/>
</dbReference>
<dbReference type="GO" id="GO:0003677">
    <property type="term" value="F:DNA binding"/>
    <property type="evidence" value="ECO:0007669"/>
    <property type="project" value="InterPro"/>
</dbReference>
<dbReference type="SUPFAM" id="SSF47413">
    <property type="entry name" value="lambda repressor-like DNA-binding domains"/>
    <property type="match status" value="1"/>
</dbReference>
<gene>
    <name evidence="4" type="ORF">G7071_13170</name>
</gene>
<protein>
    <submittedName>
        <fullName evidence="4">DUF4115 domain-containing protein</fullName>
    </submittedName>
</protein>
<dbReference type="InterPro" id="IPR010982">
    <property type="entry name" value="Lambda_DNA-bd_dom_sf"/>
</dbReference>
<evidence type="ECO:0000313" key="4">
    <source>
        <dbReference type="EMBL" id="QIK76237.1"/>
    </source>
</evidence>
<feature type="compositionally biased region" description="Acidic residues" evidence="1">
    <location>
        <begin position="201"/>
        <end position="215"/>
    </location>
</feature>
<evidence type="ECO:0000256" key="1">
    <source>
        <dbReference type="SAM" id="MobiDB-lite"/>
    </source>
</evidence>
<keyword evidence="5" id="KW-1185">Reference proteome</keyword>
<dbReference type="EMBL" id="CP049866">
    <property type="protein sequence ID" value="QIK76237.1"/>
    <property type="molecule type" value="Genomic_DNA"/>
</dbReference>
<dbReference type="Proteomes" id="UP000502035">
    <property type="component" value="Chromosome"/>
</dbReference>
<dbReference type="KEGG" id="npi:G7071_13170"/>
<dbReference type="InterPro" id="IPR025194">
    <property type="entry name" value="RodZ-like_C"/>
</dbReference>
<dbReference type="AlphaFoldDB" id="A0A6G7YHZ5"/>
<feature type="compositionally biased region" description="Acidic residues" evidence="1">
    <location>
        <begin position="250"/>
        <end position="262"/>
    </location>
</feature>
<sequence length="584" mass="61229">MGAAELFETDADDGSQSAGELLSLAPDAIEVRRNAGLAAAVGVVASALAIAYLARAVAGGGVLDALMAAAMGLLGGFWLLTFLDARTPLLVADAQGIRIRLGRTWRGLPWSAVQHVEHTPRRGLLRDGRLVVSAHNEERLVDELDRAGRRQVRIASRLYGAPFAVPLGLSTRVVGADDDELGIAIETVARQTSAVVVIDPDDAVGVDPGPEPEPDDQPHARMALRDPRPLIAVAIAKLAGLVPQRRETEAELEGETEGELEPEPIVASQTPSALRESAAGRRSEARLDASEPGPDAGESGGRELRRPGSVSLVEDTQLWGDRVRPISRQGDPVEPIVFDEFELEPAPDPVIGPELLAARTRLGLSVDQLAARTRIRPHVIESIEVDDFTPCGGDFYARGHLRTLARVLGTDVSPLLASFDERYAHAEIDPRRVFEAELATGANGSIRSTRGGPNWSLLVAVVMALVLCWSIARLVMDAPPELRGTTPVLNGSGGPGGVGSSTLGDPVPVSLDAIGGGAHVVVRDGSGAIVFKGNLAAGESKELDAAPPVRVQTTDGALEVALDGQEAKPVGQAGVTGQGTFVAR</sequence>
<keyword evidence="2" id="KW-1133">Transmembrane helix</keyword>
<feature type="transmembrane region" description="Helical" evidence="2">
    <location>
        <begin position="61"/>
        <end position="80"/>
    </location>
</feature>
<feature type="compositionally biased region" description="Basic and acidic residues" evidence="1">
    <location>
        <begin position="278"/>
        <end position="289"/>
    </location>
</feature>
<reference evidence="4 5" key="1">
    <citation type="submission" date="2020-03" db="EMBL/GenBank/DDBJ databases">
        <title>Nocardioides sp. nov., isolated from fish.</title>
        <authorList>
            <person name="Hyun D.-W."/>
            <person name="Bae J.-W."/>
        </authorList>
    </citation>
    <scope>NUCLEOTIDE SEQUENCE [LARGE SCALE GENOMIC DNA]</scope>
    <source>
        <strain evidence="4 5">HDW12A</strain>
    </source>
</reference>
<feature type="transmembrane region" description="Helical" evidence="2">
    <location>
        <begin position="35"/>
        <end position="54"/>
    </location>
</feature>
<feature type="region of interest" description="Disordered" evidence="1">
    <location>
        <begin position="244"/>
        <end position="310"/>
    </location>
</feature>
<evidence type="ECO:0000313" key="5">
    <source>
        <dbReference type="Proteomes" id="UP000502035"/>
    </source>
</evidence>
<dbReference type="InterPro" id="IPR050400">
    <property type="entry name" value="Bact_Cytoskel_RodZ"/>
</dbReference>
<name>A0A6G7YHZ5_9ACTN</name>
<proteinExistence type="predicted"/>
<accession>A0A6G7YHZ5</accession>